<dbReference type="InterPro" id="IPR001005">
    <property type="entry name" value="SANT/Myb"/>
</dbReference>
<keyword evidence="7 11" id="KW-0472">Membrane</keyword>
<name>A0A6V7NPL6_ANACO</name>
<evidence type="ECO:0000256" key="8">
    <source>
        <dbReference type="ARBA" id="ARBA00023163"/>
    </source>
</evidence>
<dbReference type="GO" id="GO:0005794">
    <property type="term" value="C:Golgi apparatus"/>
    <property type="evidence" value="ECO:0007669"/>
    <property type="project" value="TreeGrafter"/>
</dbReference>
<evidence type="ECO:0000256" key="7">
    <source>
        <dbReference type="ARBA" id="ARBA00023136"/>
    </source>
</evidence>
<feature type="region of interest" description="Disordered" evidence="10">
    <location>
        <begin position="321"/>
        <end position="343"/>
    </location>
</feature>
<dbReference type="PROSITE" id="PS51294">
    <property type="entry name" value="HTH_MYB"/>
    <property type="match status" value="1"/>
</dbReference>
<evidence type="ECO:0000256" key="2">
    <source>
        <dbReference type="ARBA" id="ARBA00009457"/>
    </source>
</evidence>
<evidence type="ECO:0000313" key="13">
    <source>
        <dbReference type="EMBL" id="CAD1820560.1"/>
    </source>
</evidence>
<dbReference type="AlphaFoldDB" id="A0A6V7NPL6"/>
<accession>A0A6V7NPL6</accession>
<dbReference type="InterPro" id="IPR017930">
    <property type="entry name" value="Myb_dom"/>
</dbReference>
<gene>
    <name evidence="13" type="ORF">CB5_LOCUS3771</name>
</gene>
<dbReference type="Pfam" id="PF03381">
    <property type="entry name" value="CDC50"/>
    <property type="match status" value="2"/>
</dbReference>
<evidence type="ECO:0000259" key="12">
    <source>
        <dbReference type="PROSITE" id="PS51294"/>
    </source>
</evidence>
<organism evidence="13">
    <name type="scientific">Ananas comosus var. bracteatus</name>
    <name type="common">red pineapple</name>
    <dbReference type="NCBI Taxonomy" id="296719"/>
    <lineage>
        <taxon>Eukaryota</taxon>
        <taxon>Viridiplantae</taxon>
        <taxon>Streptophyta</taxon>
        <taxon>Embryophyta</taxon>
        <taxon>Tracheophyta</taxon>
        <taxon>Spermatophyta</taxon>
        <taxon>Magnoliopsida</taxon>
        <taxon>Liliopsida</taxon>
        <taxon>Poales</taxon>
        <taxon>Bromeliaceae</taxon>
        <taxon>Bromelioideae</taxon>
        <taxon>Ananas</taxon>
    </lineage>
</organism>
<evidence type="ECO:0000256" key="3">
    <source>
        <dbReference type="ARBA" id="ARBA00022692"/>
    </source>
</evidence>
<proteinExistence type="inferred from homology"/>
<dbReference type="InterPro" id="IPR009057">
    <property type="entry name" value="Homeodomain-like_sf"/>
</dbReference>
<feature type="transmembrane region" description="Helical" evidence="11">
    <location>
        <begin position="589"/>
        <end position="611"/>
    </location>
</feature>
<dbReference type="InterPro" id="IPR025756">
    <property type="entry name" value="Myb_CC_LHEQLE"/>
</dbReference>
<dbReference type="FunFam" id="1.10.10.60:FF:000002">
    <property type="entry name" value="Myb family transcription factor"/>
    <property type="match status" value="1"/>
</dbReference>
<evidence type="ECO:0000256" key="6">
    <source>
        <dbReference type="ARBA" id="ARBA00023125"/>
    </source>
</evidence>
<dbReference type="PANTHER" id="PTHR10926">
    <property type="entry name" value="CELL CYCLE CONTROL PROTEIN 50"/>
    <property type="match status" value="1"/>
</dbReference>
<keyword evidence="9" id="KW-0539">Nucleus</keyword>
<dbReference type="InterPro" id="IPR006447">
    <property type="entry name" value="Myb_dom_plants"/>
</dbReference>
<evidence type="ECO:0000256" key="11">
    <source>
        <dbReference type="SAM" id="Phobius"/>
    </source>
</evidence>
<dbReference type="EMBL" id="LR862141">
    <property type="protein sequence ID" value="CAD1820560.1"/>
    <property type="molecule type" value="Genomic_DNA"/>
</dbReference>
<reference evidence="13" key="1">
    <citation type="submission" date="2020-07" db="EMBL/GenBank/DDBJ databases">
        <authorList>
            <person name="Lin J."/>
        </authorList>
    </citation>
    <scope>NUCLEOTIDE SEQUENCE</scope>
</reference>
<sequence>MFPSKKPPTMNNNNSHHDHQRPMSSCGTVQADSGLVLTTDPKPRLRWTVELHDRFVDAVTQLGGPDKATPKTIMRVMGVKGLTLYHLKSHLQKFRLGKQPHKEFNDHSVKDAANMSMQRNAPSSSSIMGRSMNENVHITEAIRMQMEVQRRLHEQLEVQKHLQMRIEAQGKYMQTILEKAYETLQGDSNIGLGGYTKALGNNTQGVIDMVSMKEMASPMCFPSLQDLHLYGGDHLEIPQQIERPLDMFFPTNESIAMGSKKRPYPYGSNGKSPMIWADDLRLQELGSQEEASKRDQLQIAPSMMDGASIWGKTHLDFGRDEPRELRFGDSDAPRRDSKRPKYSKFTQQDLPACKPILTPRWVISTFTLVGIVFVPIGVALLLASNKVVEIVDRYDTECVPDNMANDKVAYVQNEGSTKHAREYSRFQRIWNHRRYVNSRNDAQLRDAGKANYTSDCAPEKKTSDGSPIVPCGLIAWSLFNDTYSFVRGNENLAVNKKGISWKSDREHKFGKDVYPKNFQNGTLIGGGKLDPNKPLSEQEDLIIETDLKENDTITVTLKNNYNAYSFSGKKKLVLSTTSWVGGKNDFLGFAYLSFGGLCFFLATAFTLAYMINPRKLEDPLSLSWTKNLLDH</sequence>
<feature type="region of interest" description="Disordered" evidence="10">
    <location>
        <begin position="1"/>
        <end position="27"/>
    </location>
</feature>
<keyword evidence="4 11" id="KW-1133">Transmembrane helix</keyword>
<dbReference type="Gene3D" id="1.10.10.60">
    <property type="entry name" value="Homeodomain-like"/>
    <property type="match status" value="1"/>
</dbReference>
<evidence type="ECO:0000256" key="10">
    <source>
        <dbReference type="SAM" id="MobiDB-lite"/>
    </source>
</evidence>
<evidence type="ECO:0000256" key="9">
    <source>
        <dbReference type="ARBA" id="ARBA00023242"/>
    </source>
</evidence>
<dbReference type="GO" id="GO:0005886">
    <property type="term" value="C:plasma membrane"/>
    <property type="evidence" value="ECO:0007669"/>
    <property type="project" value="TreeGrafter"/>
</dbReference>
<comment type="subcellular location">
    <subcellularLocation>
        <location evidence="1">Membrane</location>
        <topology evidence="1">Multi-pass membrane protein</topology>
    </subcellularLocation>
</comment>
<dbReference type="Pfam" id="PF14379">
    <property type="entry name" value="Myb_CC_LHEQLE"/>
    <property type="match status" value="1"/>
</dbReference>
<dbReference type="InterPro" id="IPR005045">
    <property type="entry name" value="CDC50/LEM3_fam"/>
</dbReference>
<feature type="domain" description="HTH myb-type" evidence="12">
    <location>
        <begin position="39"/>
        <end position="99"/>
    </location>
</feature>
<dbReference type="GO" id="GO:0005783">
    <property type="term" value="C:endoplasmic reticulum"/>
    <property type="evidence" value="ECO:0007669"/>
    <property type="project" value="TreeGrafter"/>
</dbReference>
<dbReference type="NCBIfam" id="TIGR01557">
    <property type="entry name" value="myb_SHAQKYF"/>
    <property type="match status" value="1"/>
</dbReference>
<feature type="transmembrane region" description="Helical" evidence="11">
    <location>
        <begin position="361"/>
        <end position="383"/>
    </location>
</feature>
<comment type="similarity">
    <text evidence="2">Belongs to the CDC50/LEM3 family.</text>
</comment>
<evidence type="ECO:0000256" key="1">
    <source>
        <dbReference type="ARBA" id="ARBA00004141"/>
    </source>
</evidence>
<feature type="compositionally biased region" description="Basic and acidic residues" evidence="10">
    <location>
        <begin position="321"/>
        <end position="335"/>
    </location>
</feature>
<protein>
    <recommendedName>
        <fullName evidence="12">HTH myb-type domain-containing protein</fullName>
    </recommendedName>
</protein>
<dbReference type="GO" id="GO:0003677">
    <property type="term" value="F:DNA binding"/>
    <property type="evidence" value="ECO:0007669"/>
    <property type="project" value="UniProtKB-KW"/>
</dbReference>
<dbReference type="SUPFAM" id="SSF46689">
    <property type="entry name" value="Homeodomain-like"/>
    <property type="match status" value="1"/>
</dbReference>
<evidence type="ECO:0000256" key="4">
    <source>
        <dbReference type="ARBA" id="ARBA00022989"/>
    </source>
</evidence>
<keyword evidence="5" id="KW-0805">Transcription regulation</keyword>
<dbReference type="Pfam" id="PF00249">
    <property type="entry name" value="Myb_DNA-binding"/>
    <property type="match status" value="1"/>
</dbReference>
<evidence type="ECO:0000256" key="5">
    <source>
        <dbReference type="ARBA" id="ARBA00023015"/>
    </source>
</evidence>
<dbReference type="PANTHER" id="PTHR10926:SF0">
    <property type="entry name" value="CDC50, ISOFORM A"/>
    <property type="match status" value="1"/>
</dbReference>
<keyword evidence="6" id="KW-0238">DNA-binding</keyword>
<keyword evidence="3 11" id="KW-0812">Transmembrane</keyword>
<keyword evidence="8" id="KW-0804">Transcription</keyword>